<comment type="caution">
    <text evidence="2">The sequence shown here is derived from an EMBL/GenBank/DDBJ whole genome shotgun (WGS) entry which is preliminary data.</text>
</comment>
<accession>A0A949TWN2</accession>
<dbReference type="PROSITE" id="PS51257">
    <property type="entry name" value="PROKAR_LIPOPROTEIN"/>
    <property type="match status" value="1"/>
</dbReference>
<evidence type="ECO:0008006" key="4">
    <source>
        <dbReference type="Google" id="ProtNLM"/>
    </source>
</evidence>
<feature type="chain" id="PRO_5037255647" description="Lipoprotein" evidence="1">
    <location>
        <begin position="28"/>
        <end position="411"/>
    </location>
</feature>
<proteinExistence type="predicted"/>
<reference evidence="2" key="1">
    <citation type="submission" date="2020-12" db="EMBL/GenBank/DDBJ databases">
        <title>Clostridium thailandense sp. nov., a novel acetogenic bacterium isolated from peat land soil in Thailand.</title>
        <authorList>
            <person name="Chaikitkaew S."/>
            <person name="Birkeland N.K."/>
        </authorList>
    </citation>
    <scope>NUCLEOTIDE SEQUENCE</scope>
    <source>
        <strain evidence="2">PL3</strain>
    </source>
</reference>
<dbReference type="EMBL" id="JAEEGC010000039">
    <property type="protein sequence ID" value="MBV7273226.1"/>
    <property type="molecule type" value="Genomic_DNA"/>
</dbReference>
<keyword evidence="1" id="KW-0732">Signal</keyword>
<evidence type="ECO:0000313" key="3">
    <source>
        <dbReference type="Proteomes" id="UP000694308"/>
    </source>
</evidence>
<organism evidence="2 3">
    <name type="scientific">Clostridium thailandense</name>
    <dbReference type="NCBI Taxonomy" id="2794346"/>
    <lineage>
        <taxon>Bacteria</taxon>
        <taxon>Bacillati</taxon>
        <taxon>Bacillota</taxon>
        <taxon>Clostridia</taxon>
        <taxon>Eubacteriales</taxon>
        <taxon>Clostridiaceae</taxon>
        <taxon>Clostridium</taxon>
    </lineage>
</organism>
<sequence>MNKLKKLATIAASVAMATSLFTGCSYDATSLANAFSKTQKATSSESKTEINLKFSAENLSAEEQNSVNKVIPMINNASIVMNSKMNQNESATAAKAQIDMSAKFGDMPLDLGVWVDSSSENDKLSFKEIIKLPAIAQSEMNGKQYVVLDSSKMNGASGMDFSKLTQTSEDMQKKLSELIAKSMVSFDPNFTFITNKGSQYMNLPDGNKPVHLYQVTLNDKNFKSLVKYTSNNLVNNADARDFLKDYMIAMTKVSNLKEEDSAAAEAEINKSFSDFEKGLPEFTKQMNKVLDSFDKVTIIGDRGIVINYAVDENGYIVSENGYMDLVFDAPNFISTVQSLSGSKNASASNTLTGVYKLGIDFNSTIYNINKDVEIKFPEITDENSIQYEDLFKQGTKSTQAKIIKNELAKVK</sequence>
<name>A0A949TWN2_9CLOT</name>
<evidence type="ECO:0000313" key="2">
    <source>
        <dbReference type="EMBL" id="MBV7273226.1"/>
    </source>
</evidence>
<dbReference type="AlphaFoldDB" id="A0A949TWN2"/>
<feature type="signal peptide" evidence="1">
    <location>
        <begin position="1"/>
        <end position="27"/>
    </location>
</feature>
<gene>
    <name evidence="2" type="ORF">I6U48_09930</name>
</gene>
<protein>
    <recommendedName>
        <fullName evidence="4">Lipoprotein</fullName>
    </recommendedName>
</protein>
<evidence type="ECO:0000256" key="1">
    <source>
        <dbReference type="SAM" id="SignalP"/>
    </source>
</evidence>
<keyword evidence="3" id="KW-1185">Reference proteome</keyword>
<dbReference type="Proteomes" id="UP000694308">
    <property type="component" value="Unassembled WGS sequence"/>
</dbReference>
<dbReference type="RefSeq" id="WP_218320250.1">
    <property type="nucleotide sequence ID" value="NZ_JAEEGC010000039.1"/>
</dbReference>